<organism evidence="3">
    <name type="scientific">Melampsora larici-populina (strain 98AG31 / pathotype 3-4-7)</name>
    <name type="common">Poplar leaf rust fungus</name>
    <dbReference type="NCBI Taxonomy" id="747676"/>
    <lineage>
        <taxon>Eukaryota</taxon>
        <taxon>Fungi</taxon>
        <taxon>Dikarya</taxon>
        <taxon>Basidiomycota</taxon>
        <taxon>Pucciniomycotina</taxon>
        <taxon>Pucciniomycetes</taxon>
        <taxon>Pucciniales</taxon>
        <taxon>Melampsoraceae</taxon>
        <taxon>Melampsora</taxon>
    </lineage>
</organism>
<dbReference type="HOGENOM" id="CLU_303848_0_0_1"/>
<feature type="region of interest" description="Disordered" evidence="1">
    <location>
        <begin position="398"/>
        <end position="425"/>
    </location>
</feature>
<dbReference type="OrthoDB" id="10437183at2759"/>
<feature type="compositionally biased region" description="Polar residues" evidence="1">
    <location>
        <begin position="398"/>
        <end position="412"/>
    </location>
</feature>
<dbReference type="GeneID" id="18922095"/>
<reference evidence="3" key="1">
    <citation type="journal article" date="2011" name="Proc. Natl. Acad. Sci. U.S.A.">
        <title>Obligate biotrophy features unraveled by the genomic analysis of rust fungi.</title>
        <authorList>
            <person name="Duplessis S."/>
            <person name="Cuomo C.A."/>
            <person name="Lin Y.-C."/>
            <person name="Aerts A."/>
            <person name="Tisserant E."/>
            <person name="Veneault-Fourrey C."/>
            <person name="Joly D.L."/>
            <person name="Hacquard S."/>
            <person name="Amselem J."/>
            <person name="Cantarel B.L."/>
            <person name="Chiu R."/>
            <person name="Coutinho P.M."/>
            <person name="Feau N."/>
            <person name="Field M."/>
            <person name="Frey P."/>
            <person name="Gelhaye E."/>
            <person name="Goldberg J."/>
            <person name="Grabherr M.G."/>
            <person name="Kodira C.D."/>
            <person name="Kohler A."/>
            <person name="Kuees U."/>
            <person name="Lindquist E.A."/>
            <person name="Lucas S.M."/>
            <person name="Mago R."/>
            <person name="Mauceli E."/>
            <person name="Morin E."/>
            <person name="Murat C."/>
            <person name="Pangilinan J.L."/>
            <person name="Park R."/>
            <person name="Pearson M."/>
            <person name="Quesneville H."/>
            <person name="Rouhier N."/>
            <person name="Sakthikumar S."/>
            <person name="Salamov A.A."/>
            <person name="Schmutz J."/>
            <person name="Selles B."/>
            <person name="Shapiro H."/>
            <person name="Tanguay P."/>
            <person name="Tuskan G.A."/>
            <person name="Henrissat B."/>
            <person name="Van de Peer Y."/>
            <person name="Rouze P."/>
            <person name="Ellis J.G."/>
            <person name="Dodds P.N."/>
            <person name="Schein J.E."/>
            <person name="Zhong S."/>
            <person name="Hamelin R.C."/>
            <person name="Grigoriev I.V."/>
            <person name="Szabo L.J."/>
            <person name="Martin F."/>
        </authorList>
    </citation>
    <scope>NUCLEOTIDE SEQUENCE [LARGE SCALE GENOMIC DNA]</scope>
    <source>
        <strain evidence="3">98AG31 / pathotype 3-4-7</strain>
    </source>
</reference>
<dbReference type="RefSeq" id="XP_007406835.1">
    <property type="nucleotide sequence ID" value="XM_007406773.1"/>
</dbReference>
<feature type="region of interest" description="Disordered" evidence="1">
    <location>
        <begin position="112"/>
        <end position="172"/>
    </location>
</feature>
<evidence type="ECO:0000256" key="1">
    <source>
        <dbReference type="SAM" id="MobiDB-lite"/>
    </source>
</evidence>
<evidence type="ECO:0000313" key="3">
    <source>
        <dbReference type="Proteomes" id="UP000001072"/>
    </source>
</evidence>
<feature type="region of interest" description="Disordered" evidence="1">
    <location>
        <begin position="359"/>
        <end position="381"/>
    </location>
</feature>
<sequence>MNMLPPAWALQARPTPSDKTDSLIEGKLWLNSGLYQENPALCPGLGTDQQNSPLHDVDWSQEMKNWCTDDLYSHGSATQQLTNSWFEEQLDVPVLPMTWPTYHQNENSYLGKRSGSHVASPMDTGTISSHDGSNYAFKDDPHGHQNLYKPTNLDGFEHHQTLSLGPESQVPPRMIGLQSGPLTSGLNQYQETNSHPMKNYEGVLPSTDMAQGTPSIEWDHLGYPSLNYLPPRVPHSGAGSNLSGLTSPRTYTPSSEIFQYTQCPLQDHITRQLDMDMEKLNRHRNTYTTTGSQAETSGKIYTTTAVLDSFKPVITQIESLKGKKRLSGKEGDTYMVTKGGHSAIDQNREIGSLETITHPRKKQTKKQEVRQSQGVLDISKPSPSMSVAQNFNLYVGTRKNQNPISTPDTPGSVSKGIKEAPEEESMKRRESMLMMLRDIGAFHVANSPALSYTFPTWFKILREDMIGISGQDEMLQKAVHQAIECADQWIAKAFFGLILLKYKPESTKISLEEMVQRGFQFMQTVFDQWRHMEIKSMKGQTGTTRTETSDHLDPSYMFRYFSKLIKARSMTLKVLDSIVVRWNRETKNIFVMPAVDRKKLYDEVKSLYDKDMMFIRGGLYSRAGFGNLEYEEINFQSGLRKHPLAPKSSERRKIEECRSLSKSARFLSPVGIEMCQKVHVFFVDLIIDLLKNYKISNQLDSYSTEQLHLPNNVAPKPIDENELIMETIVKAASIAEYRITVGFIGMIRLVYENRLKETQLNILIENGWEFLQKQFSKWKDLNFEEGGNLIFSKGSKLISWDERTGRLGIDPRNSFQALCIQSKSPANTPISMRYLTALLKSWFKDPSDSELKNSLGQLFKWKLCCSRFCLKFIQDVGKGNVVV</sequence>
<dbReference type="KEGG" id="mlr:MELLADRAFT_103871"/>
<evidence type="ECO:0000313" key="2">
    <source>
        <dbReference type="EMBL" id="EGG09781.1"/>
    </source>
</evidence>
<proteinExistence type="predicted"/>
<keyword evidence="3" id="KW-1185">Reference proteome</keyword>
<dbReference type="Proteomes" id="UP000001072">
    <property type="component" value="Unassembled WGS sequence"/>
</dbReference>
<dbReference type="AlphaFoldDB" id="F4RCU3"/>
<dbReference type="InParanoid" id="F4RCU3"/>
<accession>F4RCU3</accession>
<feature type="compositionally biased region" description="Polar residues" evidence="1">
    <location>
        <begin position="123"/>
        <end position="132"/>
    </location>
</feature>
<gene>
    <name evidence="2" type="ORF">MELLADRAFT_103871</name>
</gene>
<name>F4RCU3_MELLP</name>
<dbReference type="VEuPathDB" id="FungiDB:MELLADRAFT_103871"/>
<dbReference type="EMBL" id="GL883096">
    <property type="protein sequence ID" value="EGG09781.1"/>
    <property type="molecule type" value="Genomic_DNA"/>
</dbReference>
<protein>
    <submittedName>
        <fullName evidence="2">Uncharacterized protein</fullName>
    </submittedName>
</protein>
<feature type="compositionally biased region" description="Basic and acidic residues" evidence="1">
    <location>
        <begin position="416"/>
        <end position="425"/>
    </location>
</feature>